<dbReference type="RefSeq" id="WP_156115639.1">
    <property type="nucleotide sequence ID" value="NZ_JQEC01000002.1"/>
</dbReference>
<evidence type="ECO:0000313" key="1">
    <source>
        <dbReference type="EMBL" id="KGJ97614.1"/>
    </source>
</evidence>
<accession>A0A099L3V5</accession>
<dbReference type="PATRIC" id="fig|28229.3.peg.360"/>
<evidence type="ECO:0000313" key="2">
    <source>
        <dbReference type="Proteomes" id="UP000029868"/>
    </source>
</evidence>
<dbReference type="EMBL" id="JQEC01000002">
    <property type="protein sequence ID" value="KGJ97614.1"/>
    <property type="molecule type" value="Genomic_DNA"/>
</dbReference>
<dbReference type="AlphaFoldDB" id="A0A099L3V5"/>
<comment type="caution">
    <text evidence="1">The sequence shown here is derived from an EMBL/GenBank/DDBJ whole genome shotgun (WGS) entry which is preliminary data.</text>
</comment>
<reference evidence="1 2" key="1">
    <citation type="submission" date="2014-08" db="EMBL/GenBank/DDBJ databases">
        <title>Genomic and Phenotypic Diversity of Colwellia psychrerythraea strains from Disparate Marine Basins.</title>
        <authorList>
            <person name="Techtmann S.M."/>
            <person name="Stelling S.C."/>
            <person name="Utturkar S.M."/>
            <person name="Alshibli N."/>
            <person name="Harris A."/>
            <person name="Brown S.D."/>
            <person name="Hazen T.C."/>
        </authorList>
    </citation>
    <scope>NUCLEOTIDE SEQUENCE [LARGE SCALE GENOMIC DNA]</scope>
    <source>
        <strain evidence="1 2">GAB14E</strain>
    </source>
</reference>
<gene>
    <name evidence="1" type="ORF">GAB14E_1203</name>
</gene>
<sequence length="145" mass="16216">MHEPDISRWTLIRDMFVFQVKLAMDAVRDLLLSPLSIICGLVDIFKGNSLSKSYFHRLMALGQQSDSWLNLFGNHTYDSSKAAENSNDIGSPKAKAEVSVDQLFSQVESLLKEQHGKGGLTASAKTTIDRYLNKIVEKKDSELPK</sequence>
<dbReference type="Proteomes" id="UP000029868">
    <property type="component" value="Unassembled WGS sequence"/>
</dbReference>
<dbReference type="OrthoDB" id="8030924at2"/>
<proteinExistence type="predicted"/>
<organism evidence="1 2">
    <name type="scientific">Colwellia psychrerythraea</name>
    <name type="common">Vibrio psychroerythus</name>
    <dbReference type="NCBI Taxonomy" id="28229"/>
    <lineage>
        <taxon>Bacteria</taxon>
        <taxon>Pseudomonadati</taxon>
        <taxon>Pseudomonadota</taxon>
        <taxon>Gammaproteobacteria</taxon>
        <taxon>Alteromonadales</taxon>
        <taxon>Colwelliaceae</taxon>
        <taxon>Colwellia</taxon>
    </lineage>
</organism>
<name>A0A099L3V5_COLPS</name>
<protein>
    <submittedName>
        <fullName evidence="1">Uncharacterized protein</fullName>
    </submittedName>
</protein>